<accession>A0A939KLF2</accession>
<evidence type="ECO:0000313" key="2">
    <source>
        <dbReference type="EMBL" id="MBO1265620.1"/>
    </source>
</evidence>
<dbReference type="InterPro" id="IPR027417">
    <property type="entry name" value="P-loop_NTPase"/>
</dbReference>
<dbReference type="SUPFAM" id="SSF52540">
    <property type="entry name" value="P-loop containing nucleoside triphosphate hydrolases"/>
    <property type="match status" value="1"/>
</dbReference>
<feature type="domain" description="AAA+ ATPase" evidence="1">
    <location>
        <begin position="181"/>
        <end position="303"/>
    </location>
</feature>
<reference evidence="2" key="1">
    <citation type="submission" date="2021-03" db="EMBL/GenBank/DDBJ databases">
        <title>Proteiniclasticum marinus sp. nov., isolated from tidal flat sediment.</title>
        <authorList>
            <person name="Namirimu T."/>
            <person name="Yang J.-A."/>
            <person name="Yang S.-H."/>
            <person name="Kim Y.-J."/>
            <person name="Kwon K.K."/>
        </authorList>
    </citation>
    <scope>NUCLEOTIDE SEQUENCE</scope>
    <source>
        <strain evidence="2">SCR006</strain>
    </source>
</reference>
<dbReference type="PANTHER" id="PTHR30050">
    <property type="entry name" value="CHROMOSOMAL REPLICATION INITIATOR PROTEIN DNAA"/>
    <property type="match status" value="1"/>
</dbReference>
<dbReference type="EMBL" id="JAFNJU010000008">
    <property type="protein sequence ID" value="MBO1265620.1"/>
    <property type="molecule type" value="Genomic_DNA"/>
</dbReference>
<organism evidence="2 3">
    <name type="scientific">Proteiniclasticum aestuarii</name>
    <dbReference type="NCBI Taxonomy" id="2817862"/>
    <lineage>
        <taxon>Bacteria</taxon>
        <taxon>Bacillati</taxon>
        <taxon>Bacillota</taxon>
        <taxon>Clostridia</taxon>
        <taxon>Eubacteriales</taxon>
        <taxon>Clostridiaceae</taxon>
        <taxon>Proteiniclasticum</taxon>
    </lineage>
</organism>
<dbReference type="AlphaFoldDB" id="A0A939KLF2"/>
<dbReference type="SMART" id="SM00382">
    <property type="entry name" value="AAA"/>
    <property type="match status" value="1"/>
</dbReference>
<protein>
    <submittedName>
        <fullName evidence="2">ATP-binding protein</fullName>
    </submittedName>
</protein>
<dbReference type="InterPro" id="IPR002611">
    <property type="entry name" value="IstB_ATP-bd"/>
</dbReference>
<keyword evidence="2" id="KW-0067">ATP-binding</keyword>
<dbReference type="PANTHER" id="PTHR30050:SF4">
    <property type="entry name" value="ATP-BINDING PROTEIN RV3427C IN INSERTION SEQUENCE-RELATED"/>
    <property type="match status" value="1"/>
</dbReference>
<keyword evidence="3" id="KW-1185">Reference proteome</keyword>
<dbReference type="Proteomes" id="UP000664218">
    <property type="component" value="Unassembled WGS sequence"/>
</dbReference>
<sequence>MIKGYHGLIMKKYEELREREKLALLKRKEEVERKAPELAHIEQRIARLSMELAMMNFKKNVNYQEEFPKLKREITELRASRLEILSSLGYPLDYLEHQYTCNRCQDTGYIRQDKCSCYKKNLIDVYHRTSDFNDLIREYTFDNFKLDLYEREEGSYPLSPKENMSNILEASLSYIRSFKTTDSNLLFYGSPGTGKTFLSSCIAKELLDAGFLVVYRTADGLIQNLKEVKFNDNVELLELLLNCDLLIIDDLGTELSTEFSKVELFNFLNSKLLRKKKMIISTNLTLENLKNKYDERIYSRLVGDFNLYKFLGQDLRIKKNHERTKKAWG</sequence>
<dbReference type="Pfam" id="PF01695">
    <property type="entry name" value="IstB_IS21"/>
    <property type="match status" value="1"/>
</dbReference>
<dbReference type="Gene3D" id="3.40.50.300">
    <property type="entry name" value="P-loop containing nucleotide triphosphate hydrolases"/>
    <property type="match status" value="1"/>
</dbReference>
<dbReference type="NCBIfam" id="NF005304">
    <property type="entry name" value="PRK06835.1"/>
    <property type="match status" value="1"/>
</dbReference>
<keyword evidence="2" id="KW-0547">Nucleotide-binding</keyword>
<dbReference type="RefSeq" id="WP_207600141.1">
    <property type="nucleotide sequence ID" value="NZ_JAFNJU010000008.1"/>
</dbReference>
<dbReference type="GO" id="GO:0006260">
    <property type="term" value="P:DNA replication"/>
    <property type="evidence" value="ECO:0007669"/>
    <property type="project" value="TreeGrafter"/>
</dbReference>
<proteinExistence type="predicted"/>
<dbReference type="CDD" id="cd00009">
    <property type="entry name" value="AAA"/>
    <property type="match status" value="1"/>
</dbReference>
<evidence type="ECO:0000259" key="1">
    <source>
        <dbReference type="SMART" id="SM00382"/>
    </source>
</evidence>
<name>A0A939KLF2_9CLOT</name>
<dbReference type="InterPro" id="IPR003593">
    <property type="entry name" value="AAA+_ATPase"/>
</dbReference>
<evidence type="ECO:0000313" key="3">
    <source>
        <dbReference type="Proteomes" id="UP000664218"/>
    </source>
</evidence>
<gene>
    <name evidence="2" type="ORF">J3A84_11295</name>
</gene>
<dbReference type="GO" id="GO:0005524">
    <property type="term" value="F:ATP binding"/>
    <property type="evidence" value="ECO:0007669"/>
    <property type="project" value="UniProtKB-KW"/>
</dbReference>
<comment type="caution">
    <text evidence="2">The sequence shown here is derived from an EMBL/GenBank/DDBJ whole genome shotgun (WGS) entry which is preliminary data.</text>
</comment>